<dbReference type="NCBIfam" id="TIGR01131">
    <property type="entry name" value="ATP_synt_6_or_A"/>
    <property type="match status" value="1"/>
</dbReference>
<keyword evidence="8 17" id="KW-0812">Transmembrane</keyword>
<evidence type="ECO:0000256" key="4">
    <source>
        <dbReference type="ARBA" id="ARBA00011648"/>
    </source>
</evidence>
<keyword evidence="15" id="KW-0066">ATP synthesis</keyword>
<keyword evidence="13 18" id="KW-0496">Mitochondrion</keyword>
<evidence type="ECO:0000256" key="5">
    <source>
        <dbReference type="ARBA" id="ARBA00021312"/>
    </source>
</evidence>
<name>A0A6C0SE46_9MUSC</name>
<dbReference type="AlphaFoldDB" id="A0A6C0SE46"/>
<keyword evidence="7" id="KW-0138">CF(0)</keyword>
<evidence type="ECO:0000256" key="6">
    <source>
        <dbReference type="ARBA" id="ARBA00022448"/>
    </source>
</evidence>
<dbReference type="EMBL" id="MK642342">
    <property type="protein sequence ID" value="QIA59065.1"/>
    <property type="molecule type" value="Genomic_DNA"/>
</dbReference>
<evidence type="ECO:0000256" key="8">
    <source>
        <dbReference type="ARBA" id="ARBA00022692"/>
    </source>
</evidence>
<dbReference type="PANTHER" id="PTHR11410:SF0">
    <property type="entry name" value="ATP SYNTHASE SUBUNIT A"/>
    <property type="match status" value="1"/>
</dbReference>
<evidence type="ECO:0000256" key="7">
    <source>
        <dbReference type="ARBA" id="ARBA00022547"/>
    </source>
</evidence>
<evidence type="ECO:0000256" key="1">
    <source>
        <dbReference type="ARBA" id="ARBA00002070"/>
    </source>
</evidence>
<keyword evidence="6" id="KW-0813">Transport</keyword>
<evidence type="ECO:0000256" key="2">
    <source>
        <dbReference type="ARBA" id="ARBA00004448"/>
    </source>
</evidence>
<gene>
    <name evidence="18" type="primary">ATP6</name>
</gene>
<evidence type="ECO:0000256" key="15">
    <source>
        <dbReference type="ARBA" id="ARBA00023310"/>
    </source>
</evidence>
<feature type="transmembrane region" description="Helical" evidence="17">
    <location>
        <begin position="101"/>
        <end position="120"/>
    </location>
</feature>
<proteinExistence type="inferred from homology"/>
<protein>
    <recommendedName>
        <fullName evidence="5 16">ATP synthase subunit a</fullName>
    </recommendedName>
</protein>
<comment type="subcellular location">
    <subcellularLocation>
        <location evidence="2 16">Mitochondrion inner membrane</location>
        <topology evidence="2 16">Multi-pass membrane protein</topology>
    </subcellularLocation>
</comment>
<evidence type="ECO:0000256" key="9">
    <source>
        <dbReference type="ARBA" id="ARBA00022781"/>
    </source>
</evidence>
<evidence type="ECO:0000256" key="17">
    <source>
        <dbReference type="SAM" id="Phobius"/>
    </source>
</evidence>
<dbReference type="PROSITE" id="PS00449">
    <property type="entry name" value="ATPASE_A"/>
    <property type="match status" value="1"/>
</dbReference>
<comment type="subunit">
    <text evidence="4">F-type ATPases have 2 components, CF(1) - the catalytic core - and CF(0) - the membrane proton channel. CF(1) has five subunits: alpha(3), beta(3), gamma(1), delta(1), epsilon(1). CF(0) has three main subunits: a, b and c.</text>
</comment>
<dbReference type="PRINTS" id="PR00123">
    <property type="entry name" value="ATPASEA"/>
</dbReference>
<dbReference type="InterPro" id="IPR023011">
    <property type="entry name" value="ATP_synth_F0_asu_AS"/>
</dbReference>
<evidence type="ECO:0000313" key="18">
    <source>
        <dbReference type="EMBL" id="QIA59065.1"/>
    </source>
</evidence>
<feature type="transmembrane region" description="Helical" evidence="17">
    <location>
        <begin position="158"/>
        <end position="176"/>
    </location>
</feature>
<dbReference type="GO" id="GO:0046933">
    <property type="term" value="F:proton-transporting ATP synthase activity, rotational mechanism"/>
    <property type="evidence" value="ECO:0007669"/>
    <property type="project" value="TreeGrafter"/>
</dbReference>
<evidence type="ECO:0000256" key="12">
    <source>
        <dbReference type="ARBA" id="ARBA00023065"/>
    </source>
</evidence>
<organism evidence="18">
    <name type="scientific">Neurigona sp. PH-2020</name>
    <dbReference type="NCBI Taxonomy" id="2709164"/>
    <lineage>
        <taxon>Eukaryota</taxon>
        <taxon>Metazoa</taxon>
        <taxon>Ecdysozoa</taxon>
        <taxon>Arthropoda</taxon>
        <taxon>Hexapoda</taxon>
        <taxon>Insecta</taxon>
        <taxon>Pterygota</taxon>
        <taxon>Neoptera</taxon>
        <taxon>Endopterygota</taxon>
        <taxon>Diptera</taxon>
        <taxon>Brachycera</taxon>
        <taxon>Muscomorpha</taxon>
        <taxon>Empidoidea</taxon>
        <taxon>Dolichopodidae</taxon>
        <taxon>Neurigoninae</taxon>
        <taxon>Neurigona</taxon>
    </lineage>
</organism>
<dbReference type="GO" id="GO:0005743">
    <property type="term" value="C:mitochondrial inner membrane"/>
    <property type="evidence" value="ECO:0007669"/>
    <property type="project" value="UniProtKB-SubCell"/>
</dbReference>
<dbReference type="GO" id="GO:0045259">
    <property type="term" value="C:proton-transporting ATP synthase complex"/>
    <property type="evidence" value="ECO:0007669"/>
    <property type="project" value="UniProtKB-KW"/>
</dbReference>
<dbReference type="FunFam" id="1.20.120.220:FF:000008">
    <property type="entry name" value="ATP synthase subunit a"/>
    <property type="match status" value="1"/>
</dbReference>
<feature type="transmembrane region" description="Helical" evidence="17">
    <location>
        <begin position="196"/>
        <end position="220"/>
    </location>
</feature>
<evidence type="ECO:0000256" key="16">
    <source>
        <dbReference type="RuleBase" id="RU004450"/>
    </source>
</evidence>
<keyword evidence="14 17" id="KW-0472">Membrane</keyword>
<dbReference type="Gene3D" id="1.20.120.220">
    <property type="entry name" value="ATP synthase, F0 complex, subunit A"/>
    <property type="match status" value="1"/>
</dbReference>
<geneLocation type="mitochondrion" evidence="18"/>
<comment type="similarity">
    <text evidence="3">Belongs to the ATPase A chain family.</text>
</comment>
<comment type="function">
    <text evidence="1">Mitochondrial membrane ATP synthase (F(1)F(0) ATP synthase or Complex V) produces ATP from ADP in the presence of a proton gradient across the membrane which is generated by electron transport complexes of the respiratory chain. F-type ATPases consist of two structural domains, F(1) - containing the extramembraneous catalytic core and F(0) - containing the membrane proton channel, linked together by a central stalk and a peripheral stalk. During catalysis, ATP synthesis in the catalytic domain of F(1) is coupled via a rotary mechanism of the central stalk subunits to proton translocation. Key component of the proton channel; it may play a direct role in the translocation of protons across the membrane.</text>
</comment>
<sequence>MMTNLFSVFDPSSSIFNLSLNWLSTFIGLMIIPPMFWLLPSRYHFLWNKISSTLHNEFKTLLSPGGKLGSTLIFISLFSMIMFNNFLGLFPYIFTSTSHMTLTLALALPLWLSFMIYGWVNHTQHMFAHLVPQGTPAVLMPFMVCIETISNMIRPGTLAVRLTANMIAGHLLLTLLGNTGPSLPSSLMMLLIGAQIALLVLESAVAIIQFYVFAVLSTLYSSEVN</sequence>
<keyword evidence="9" id="KW-0375">Hydrogen ion transport</keyword>
<keyword evidence="10" id="KW-0999">Mitochondrion inner membrane</keyword>
<reference evidence="18" key="1">
    <citation type="journal article" date="2019" name="Mitochondrial DNA Part B Resour">
        <title>The mitochondrial genome of Ocydromia sp. (Diptera: Empididae).</title>
        <authorList>
            <person name="Hou P."/>
            <person name="Gao S."/>
            <person name="Qilemoge"/>
            <person name="Yang D."/>
        </authorList>
    </citation>
    <scope>NUCLEOTIDE SEQUENCE</scope>
</reference>
<dbReference type="InterPro" id="IPR035908">
    <property type="entry name" value="F0_ATP_A_sf"/>
</dbReference>
<evidence type="ECO:0000256" key="10">
    <source>
        <dbReference type="ARBA" id="ARBA00022792"/>
    </source>
</evidence>
<feature type="transmembrane region" description="Helical" evidence="17">
    <location>
        <begin position="72"/>
        <end position="94"/>
    </location>
</feature>
<evidence type="ECO:0000256" key="13">
    <source>
        <dbReference type="ARBA" id="ARBA00023128"/>
    </source>
</evidence>
<keyword evidence="12" id="KW-0406">Ion transport</keyword>
<keyword evidence="11 17" id="KW-1133">Transmembrane helix</keyword>
<feature type="transmembrane region" description="Helical" evidence="17">
    <location>
        <begin position="20"/>
        <end position="39"/>
    </location>
</feature>
<dbReference type="CDD" id="cd00310">
    <property type="entry name" value="ATP-synt_Fo_a_6"/>
    <property type="match status" value="1"/>
</dbReference>
<evidence type="ECO:0000256" key="3">
    <source>
        <dbReference type="ARBA" id="ARBA00006810"/>
    </source>
</evidence>
<dbReference type="InterPro" id="IPR045083">
    <property type="entry name" value="ATP_synth_F0_asu_bact/mt"/>
</dbReference>
<dbReference type="InterPro" id="IPR000568">
    <property type="entry name" value="ATP_synth_F0_asu"/>
</dbReference>
<dbReference type="Pfam" id="PF00119">
    <property type="entry name" value="ATP-synt_A"/>
    <property type="match status" value="1"/>
</dbReference>
<evidence type="ECO:0000256" key="11">
    <source>
        <dbReference type="ARBA" id="ARBA00022989"/>
    </source>
</evidence>
<evidence type="ECO:0000256" key="14">
    <source>
        <dbReference type="ARBA" id="ARBA00023136"/>
    </source>
</evidence>
<accession>A0A6C0SE46</accession>
<dbReference type="SUPFAM" id="SSF81336">
    <property type="entry name" value="F1F0 ATP synthase subunit A"/>
    <property type="match status" value="1"/>
</dbReference>
<dbReference type="PANTHER" id="PTHR11410">
    <property type="entry name" value="ATP SYNTHASE SUBUNIT A"/>
    <property type="match status" value="1"/>
</dbReference>